<dbReference type="Proteomes" id="UP000031167">
    <property type="component" value="Unassembled WGS sequence"/>
</dbReference>
<reference evidence="1 2" key="1">
    <citation type="submission" date="2014-12" db="EMBL/GenBank/DDBJ databases">
        <title>Genome sequencing of Chryseobacterium taiwanense TPW19.</title>
        <authorList>
            <person name="Tan P.W."/>
            <person name="Chan K.-G."/>
        </authorList>
    </citation>
    <scope>NUCLEOTIDE SEQUENCE [LARGE SCALE GENOMIC DNA]</scope>
    <source>
        <strain evidence="1 2">TPW19</strain>
    </source>
</reference>
<evidence type="ECO:0000313" key="2">
    <source>
        <dbReference type="Proteomes" id="UP000031167"/>
    </source>
</evidence>
<accession>A0A0B4DHP2</accession>
<keyword evidence="2" id="KW-1185">Reference proteome</keyword>
<dbReference type="EMBL" id="JWTA01000004">
    <property type="protein sequence ID" value="KIC63970.1"/>
    <property type="molecule type" value="Genomic_DNA"/>
</dbReference>
<comment type="caution">
    <text evidence="1">The sequence shown here is derived from an EMBL/GenBank/DDBJ whole genome shotgun (WGS) entry which is preliminary data.</text>
</comment>
<proteinExistence type="predicted"/>
<evidence type="ECO:0000313" key="1">
    <source>
        <dbReference type="EMBL" id="KIC63970.1"/>
    </source>
</evidence>
<dbReference type="AlphaFoldDB" id="A0A0B4DHP2"/>
<sequence>MKYKSTIFLFCFYFSTILYSQVPKYRGTNGNSHYDFLQTLDRVYIHIGTLDFNNINATRSNPFSFANGMYMILLKDREKTVVSEKLIIKR</sequence>
<name>A0A0B4DHP2_9FLAO</name>
<gene>
    <name evidence="1" type="ORF">RM51_04375</name>
</gene>
<organism evidence="1 2">
    <name type="scientific">Chryseobacterium taiwanense</name>
    <dbReference type="NCBI Taxonomy" id="363331"/>
    <lineage>
        <taxon>Bacteria</taxon>
        <taxon>Pseudomonadati</taxon>
        <taxon>Bacteroidota</taxon>
        <taxon>Flavobacteriia</taxon>
        <taxon>Flavobacteriales</taxon>
        <taxon>Weeksellaceae</taxon>
        <taxon>Chryseobacterium group</taxon>
        <taxon>Chryseobacterium</taxon>
    </lineage>
</organism>
<protein>
    <submittedName>
        <fullName evidence="1">Uncharacterized protein</fullName>
    </submittedName>
</protein>